<accession>A0A232ENQ7</accession>
<comment type="caution">
    <text evidence="2">The sequence shown here is derived from an EMBL/GenBank/DDBJ whole genome shotgun (WGS) entry which is preliminary data.</text>
</comment>
<organism evidence="2 3">
    <name type="scientific">Trichomalopsis sarcophagae</name>
    <dbReference type="NCBI Taxonomy" id="543379"/>
    <lineage>
        <taxon>Eukaryota</taxon>
        <taxon>Metazoa</taxon>
        <taxon>Ecdysozoa</taxon>
        <taxon>Arthropoda</taxon>
        <taxon>Hexapoda</taxon>
        <taxon>Insecta</taxon>
        <taxon>Pterygota</taxon>
        <taxon>Neoptera</taxon>
        <taxon>Endopterygota</taxon>
        <taxon>Hymenoptera</taxon>
        <taxon>Apocrita</taxon>
        <taxon>Proctotrupomorpha</taxon>
        <taxon>Chalcidoidea</taxon>
        <taxon>Pteromalidae</taxon>
        <taxon>Pteromalinae</taxon>
        <taxon>Trichomalopsis</taxon>
    </lineage>
</organism>
<feature type="non-terminal residue" evidence="2">
    <location>
        <position position="1"/>
    </location>
</feature>
<sequence>KILLTNTYPHKMENKQQIINSKPLTMIDLLNSLIESKIEPGTPTNITLVLGLAGSHKGDLIEFLSGDKQSNNGLDEPTTLSTAFPGLTVIKKTNTAFFDYPKFGGSKTVEEETSATFLLNKIVDYANSIKLIFAIPESKNKLGLDDEHINSLIDESVKIIDNFDKLKDSIALVVTRDSSNNAASDKDFIKGITAKLMDTSKKYSMSETSSALKKQNFINILLQEKNGIHTNIGVFKKTESKVLEVNNKSLGMVINENTKFVKHDKQIFQCASCLDKMMNDLRSVLSNSLSETKQLVLKYFESLETNSEDFKDLEDKYRLGAILFQELRYFTSNKYLLAQFLMQLEKKYNFIPKNIIRSIYHYCENMRLLLEISFLQSSKYPVFTEIDKEHLSVTTAIIENLEKSQAWYSALVILYANLSNYYMKNSDKIDSLYHKAKPETCDVSMIGKTYDDVKQDISHTMQDILRGMDGEEFQQMTLADNLNSASLSEACKAKLNVLSKMLYSLFFSSTDDARSSCSDGILKIEGQFVKLSDVPAEIMQHRKCDEDDSDVKEIRLFASNRVYIDEDLHVTGDGIQLSIIAPTWEVVGSRKIELIGKPGTSHTNEIALPANSKIPGDKGNDGKPGKPGGPAGNFLGIGFEFIHGKNLNISVIGGTGGPGQKGSNGISGEYKIPSNIEDSLKPERDINSCVKIEIPKKCQWINRDETRYHNDDVCTFTCDDDRYSCKDGGDGGKGGAGGEGGKPGERKLIELSTKSNIVGKSSDGLTGLNGEPGIPGKPSKKGMILHFKLRMLMPRYKINYTYRCDAHHTFDYNISHDVTCNDGRFIKEHFNSEDIESPEPAIARISADAINDYKFYLRTVLGDESHGNVRGKLLTDFINNIEQKNAVKELYHTVEFAKELKSLETQFYKLHKEFSFLPFYESLLNRITEYADQVHRQRQKKHYNNHENRILEDESEALRYLYTATFSKIFNIRENKSSNLIVDIEKYLDSALANIQKLDEYRQIDLMNQANKEYYNSLDEKISRAIDFSSKITNEINNYFDNLNANIKSLIGEAELSKTEVKNQMQNLVEMNKKVKNALMLRSLLGITKMVGAFLNLAGPVGAAAGAAVTGSLMVIESLSVRNVNKDNIKTASIPKVFNTNITNIETLFDKEKNVMLQAQLDAIVGAFDTTEQSVPGGQTPESVLKLKKFISDIKNDALKEKTLEPISPSKISERVDKVILSLDKEATALSDERYEGNKTIQAWSKFMHRAVNVMKIVQVPANVYPDIVEDNKKSDLVITAYKDAEDQLKKLDMYKNKIHDDIIPQFKALQKYLNSHLGKKNITRQNSLAGLDISKWKMQDILKDLRDYMRKITEGFEVQEDITRLIEKLDRALFTMIDIYRLIEDYRDKKELADYIQNVNPISGTAKKFKNKELQNVIDELKVIIQSNIVLEEYARVIHAVKQTVYPLAHHYLDKHQFLPFASSTSSNITSFVADAVDHLHQIRSTFKNNRASVDDYDSYIMPNADFTTEDEDLRGAFYTWRYTEHKHAISQLLRGKKITLKSDITKGIGLPAIKFRKIGVNFKFADATAEKEFKANLNGFVLTLVHLGNSQYQCNDKFHTIANDNQRLVIEFRTSKGNMVFTKLEENQALLSPYTSWTLSLSSPKNRGFDGLTRFENMTIDLALEGSADYLTSTDDVSKSVIDNICNSNLSQYYNEDKTVLGISPAKPEDRIVLDEISGLTAKPIDEDQKNHPRKRRSLGDHEFEQDVEDLFSTSGAGSSMKSSFVNNIFNLIGTGLVAYEYLNPVNRIRQWFAKDEMSIGPADSFVLDGGVPRSVKMLNVEFPAATDSVKVAKLFIDDESPTVNNLFNDSSFCSHGNLLLLDMLIRSKSGVKYSCKSNALDAKVDPVFAQHLAIMRIYPLDSTRLVILWIQHLRTKVDPNRETLYMCTILNLTTCQSKDLVIPSARSIMASVFFTSYDDSFDIAILCDNDRYCKYNIDVDGNITSRGISKSELRFYYYASRTEHTTLRAIESSTGKRLKLYLQNRYDGTLRSSWQMLAPFYKNSGVFKFDSLNSEDDKYVMNVMSDSIAHGRISIAAAMHTRAKVWQFDQEGNLKLKALIEHEFFVSYVRVLNTADGGLFLLSMDTGNSRLEKIYNKNYKKYYLTKVAADGNITGTMQNAADPDVNLSRDTQVQLFENNANEYCVNFQNTAHFYLRSNVRERSSEGVRLVMCFKDSDGAGSSMKSSFVNNIFNLIGTGLVAYEYLNPVNRIRQWFAKDEMNIGQADSFVLDGGVPRSVNMLNVEFPSAATDSPKVAKLFIDDELPTVNNLFNDSSFCSHGNLLLLDMLIRSKSGVKYSRESNSLDAKVDPVTNGKADNQTKTILLMCSILNFTTCQSKELVLSEYVANAPDFFMANGDSFDVVVLCSESTYWKYNIDVEGNVISKLHYDPRRNYEGTTLRVLVTDERRKLYVTNTLDGYLTSSLEKSDGKQLDSWVMLLLILDDAQYNVLNDEDDPEYVKNVVAYSTAHGMIGIATAVDETVKIWQFDDKGYLKLNASIENL</sequence>
<dbReference type="EMBL" id="NNAY01003105">
    <property type="protein sequence ID" value="OXU19967.1"/>
    <property type="molecule type" value="Genomic_DNA"/>
</dbReference>
<feature type="region of interest" description="Disordered" evidence="1">
    <location>
        <begin position="604"/>
        <end position="630"/>
    </location>
</feature>
<name>A0A232ENQ7_9HYME</name>
<gene>
    <name evidence="2" type="ORF">TSAR_012591</name>
</gene>
<evidence type="ECO:0000313" key="3">
    <source>
        <dbReference type="Proteomes" id="UP000215335"/>
    </source>
</evidence>
<feature type="compositionally biased region" description="Basic and acidic residues" evidence="1">
    <location>
        <begin position="615"/>
        <end position="624"/>
    </location>
</feature>
<protein>
    <submittedName>
        <fullName evidence="2">Uncharacterized protein</fullName>
    </submittedName>
</protein>
<keyword evidence="3" id="KW-1185">Reference proteome</keyword>
<proteinExistence type="predicted"/>
<dbReference type="Proteomes" id="UP000215335">
    <property type="component" value="Unassembled WGS sequence"/>
</dbReference>
<dbReference type="STRING" id="543379.A0A232ENQ7"/>
<evidence type="ECO:0000256" key="1">
    <source>
        <dbReference type="SAM" id="MobiDB-lite"/>
    </source>
</evidence>
<dbReference type="OrthoDB" id="2386367at2759"/>
<evidence type="ECO:0000313" key="2">
    <source>
        <dbReference type="EMBL" id="OXU19967.1"/>
    </source>
</evidence>
<reference evidence="2 3" key="1">
    <citation type="journal article" date="2017" name="Curr. Biol.">
        <title>The Evolution of Venom by Co-option of Single-Copy Genes.</title>
        <authorList>
            <person name="Martinson E.O."/>
            <person name="Mrinalini"/>
            <person name="Kelkar Y.D."/>
            <person name="Chang C.H."/>
            <person name="Werren J.H."/>
        </authorList>
    </citation>
    <scope>NUCLEOTIDE SEQUENCE [LARGE SCALE GENOMIC DNA]</scope>
    <source>
        <strain evidence="2 3">Alberta</strain>
        <tissue evidence="2">Whole body</tissue>
    </source>
</reference>